<dbReference type="Gene3D" id="3.40.50.1820">
    <property type="entry name" value="alpha/beta hydrolase"/>
    <property type="match status" value="1"/>
</dbReference>
<evidence type="ECO:0000259" key="1">
    <source>
        <dbReference type="Pfam" id="PF12146"/>
    </source>
</evidence>
<proteinExistence type="predicted"/>
<dbReference type="InterPro" id="IPR022742">
    <property type="entry name" value="Hydrolase_4"/>
</dbReference>
<reference evidence="2" key="1">
    <citation type="submission" date="2016-01" db="EMBL/GenBank/DDBJ databases">
        <authorList>
            <person name="Peeters C."/>
        </authorList>
    </citation>
    <scope>NUCLEOTIDE SEQUENCE [LARGE SCALE GENOMIC DNA]</scope>
    <source>
        <strain evidence="2">LMG 29318</strain>
    </source>
</reference>
<dbReference type="PANTHER" id="PTHR42103">
    <property type="entry name" value="ALPHA/BETA-HYDROLASES SUPERFAMILY PROTEIN"/>
    <property type="match status" value="1"/>
</dbReference>
<gene>
    <name evidence="2" type="ORF">AWB75_00337</name>
</gene>
<accession>A0A157Z7V7</accession>
<feature type="domain" description="Serine aminopeptidase S33" evidence="1">
    <location>
        <begin position="52"/>
        <end position="147"/>
    </location>
</feature>
<dbReference type="Proteomes" id="UP000054870">
    <property type="component" value="Unassembled WGS sequence"/>
</dbReference>
<organism evidence="2 3">
    <name type="scientific">Caballeronia catudaia</name>
    <dbReference type="NCBI Taxonomy" id="1777136"/>
    <lineage>
        <taxon>Bacteria</taxon>
        <taxon>Pseudomonadati</taxon>
        <taxon>Pseudomonadota</taxon>
        <taxon>Betaproteobacteria</taxon>
        <taxon>Burkholderiales</taxon>
        <taxon>Burkholderiaceae</taxon>
        <taxon>Caballeronia</taxon>
    </lineage>
</organism>
<sequence>MNAQTEKFLIDGPVGKIECALDRTDSNGQPARGIALVAHPHPLFGGTMDNKVAQTLARTFVQLGYTTYRSNFRGVGQTSGEHDNGIGEQDDLLALIDHMRAQPGQADAPIVLAGFSFGTFVLSHVSKRMLEAGKEIERMVLVGTAASRWDVAPVPDTTLVIHGEVDDTVPIQSVYDWARPQELPVVVIPGGEHFFHRKLHILKRVIVDAWR</sequence>
<dbReference type="SUPFAM" id="SSF53474">
    <property type="entry name" value="alpha/beta-Hydrolases"/>
    <property type="match status" value="1"/>
</dbReference>
<dbReference type="RefSeq" id="WP_061122324.1">
    <property type="nucleotide sequence ID" value="NZ_FCOF02000001.1"/>
</dbReference>
<dbReference type="Pfam" id="PF12146">
    <property type="entry name" value="Hydrolase_4"/>
    <property type="match status" value="1"/>
</dbReference>
<keyword evidence="3" id="KW-1185">Reference proteome</keyword>
<dbReference type="GO" id="GO:0016787">
    <property type="term" value="F:hydrolase activity"/>
    <property type="evidence" value="ECO:0007669"/>
    <property type="project" value="UniProtKB-KW"/>
</dbReference>
<dbReference type="OrthoDB" id="9800435at2"/>
<dbReference type="AlphaFoldDB" id="A0A157Z7V7"/>
<protein>
    <submittedName>
        <fullName evidence="2">Alpha/beta fold family hydrolase-like protein</fullName>
    </submittedName>
</protein>
<comment type="caution">
    <text evidence="2">The sequence shown here is derived from an EMBL/GenBank/DDBJ whole genome shotgun (WGS) entry which is preliminary data.</text>
</comment>
<name>A0A157Z7V7_9BURK</name>
<evidence type="ECO:0000313" key="3">
    <source>
        <dbReference type="Proteomes" id="UP000054870"/>
    </source>
</evidence>
<dbReference type="InterPro" id="IPR029058">
    <property type="entry name" value="AB_hydrolase_fold"/>
</dbReference>
<dbReference type="EMBL" id="FCOF02000001">
    <property type="protein sequence ID" value="SAK41409.1"/>
    <property type="molecule type" value="Genomic_DNA"/>
</dbReference>
<dbReference type="PANTHER" id="PTHR42103:SF2">
    <property type="entry name" value="AB HYDROLASE-1 DOMAIN-CONTAINING PROTEIN"/>
    <property type="match status" value="1"/>
</dbReference>
<evidence type="ECO:0000313" key="2">
    <source>
        <dbReference type="EMBL" id="SAK41409.1"/>
    </source>
</evidence>